<gene>
    <name evidence="7" type="ORF">CRH09_15380</name>
</gene>
<comment type="similarity">
    <text evidence="1">Belongs to the cutinase family.</text>
</comment>
<protein>
    <submittedName>
        <fullName evidence="7">Cutinase</fullName>
    </submittedName>
</protein>
<evidence type="ECO:0000256" key="2">
    <source>
        <dbReference type="ARBA" id="ARBA00022487"/>
    </source>
</evidence>
<dbReference type="GO" id="GO:0052689">
    <property type="term" value="F:carboxylic ester hydrolase activity"/>
    <property type="evidence" value="ECO:0007669"/>
    <property type="project" value="UniProtKB-KW"/>
</dbReference>
<dbReference type="Proteomes" id="UP000221961">
    <property type="component" value="Chromosome"/>
</dbReference>
<evidence type="ECO:0000256" key="1">
    <source>
        <dbReference type="ARBA" id="ARBA00007534"/>
    </source>
</evidence>
<keyword evidence="6" id="KW-0472">Membrane</keyword>
<name>A0A291RJN5_9NOCA</name>
<keyword evidence="6" id="KW-0812">Transmembrane</keyword>
<sequence>MEERRRTQCAAAAGAVQGRGVGDCSSPSAAAEPRVNNGAELRNSVARSLSRRCPKGFRRRSGGKRAVVTVVTAAAVVIAGVGRGVAIADSGSGGVPEGRGCPVVAGVFLPGTWETNPQADESRPVGLLAPVATQLKQRFGERFEFRFPAYAAAAFDRMPYGDSKATGVAAVRRVLGDVGKRCSATKFVLAGYSQGSDAVGDVTASIGCSGEPVAADRVLAVGLIADPHRGQAGGKLVGPQIAGQGIAGARSGGLCQLSAVTAEICAGQDLYCSTDVAQHPILSGLGRMLSAPTDQPGRGDSGSGGGGPDPTDLAKSLVSNFGDVQLTQIPSTVQQMIAQIASGHPDPGQLARSVDTVTESLRPLGDLAAWATSNPGAQSRLSSAADGSPDRLAGQVLDAASRSDLPGALDLLASIGSQIASIAAGHASAPDLAGDANKLGSATSPLTDALSSAPADALGDASRVLSVLKPSVLVDQVTNVAINGLRFAANTPSLLDVLNQIVQLIGDPGTDLPGKVRGLHELFGKVNTGFEPLVRMAAGVDLHTVSQLIGLIPDPQGTAQIVSVLVGVLANLDVAALAKQVGRLQENLWQLAEAFASGANLVDIVTRATAFIPTVLGFATLAVNTLSGAPKSGDVGGGQDLAGLAQSLTGKQATQGADALAQLASEGLSAASFFASGVHQGYDHYVVDGQGRTATQWLTDWFTNRIRSLGAV</sequence>
<dbReference type="AlphaFoldDB" id="A0A291RJN5"/>
<keyword evidence="2" id="KW-0719">Serine esterase</keyword>
<evidence type="ECO:0000256" key="5">
    <source>
        <dbReference type="SAM" id="MobiDB-lite"/>
    </source>
</evidence>
<organism evidence="7 8">
    <name type="scientific">Nocardia terpenica</name>
    <dbReference type="NCBI Taxonomy" id="455432"/>
    <lineage>
        <taxon>Bacteria</taxon>
        <taxon>Bacillati</taxon>
        <taxon>Actinomycetota</taxon>
        <taxon>Actinomycetes</taxon>
        <taxon>Mycobacteriales</taxon>
        <taxon>Nocardiaceae</taxon>
        <taxon>Nocardia</taxon>
    </lineage>
</organism>
<evidence type="ECO:0000313" key="8">
    <source>
        <dbReference type="Proteomes" id="UP000221961"/>
    </source>
</evidence>
<accession>A0A291RJN5</accession>
<evidence type="ECO:0000256" key="3">
    <source>
        <dbReference type="ARBA" id="ARBA00022801"/>
    </source>
</evidence>
<dbReference type="InterPro" id="IPR000675">
    <property type="entry name" value="Cutinase/axe"/>
</dbReference>
<feature type="region of interest" description="Disordered" evidence="5">
    <location>
        <begin position="287"/>
        <end position="314"/>
    </location>
</feature>
<keyword evidence="3" id="KW-0378">Hydrolase</keyword>
<keyword evidence="6" id="KW-1133">Transmembrane helix</keyword>
<evidence type="ECO:0000256" key="6">
    <source>
        <dbReference type="SAM" id="Phobius"/>
    </source>
</evidence>
<dbReference type="Pfam" id="PF01083">
    <property type="entry name" value="Cutinase"/>
    <property type="match status" value="1"/>
</dbReference>
<dbReference type="Gene3D" id="3.40.50.1820">
    <property type="entry name" value="alpha/beta hydrolase"/>
    <property type="match status" value="1"/>
</dbReference>
<dbReference type="PANTHER" id="PTHR33630">
    <property type="entry name" value="CUTINASE RV1984C-RELATED-RELATED"/>
    <property type="match status" value="1"/>
</dbReference>
<feature type="compositionally biased region" description="Gly residues" evidence="5">
    <location>
        <begin position="299"/>
        <end position="308"/>
    </location>
</feature>
<proteinExistence type="inferred from homology"/>
<feature type="transmembrane region" description="Helical" evidence="6">
    <location>
        <begin position="66"/>
        <end position="86"/>
    </location>
</feature>
<dbReference type="EMBL" id="CP023778">
    <property type="protein sequence ID" value="ATL67374.1"/>
    <property type="molecule type" value="Genomic_DNA"/>
</dbReference>
<dbReference type="SUPFAM" id="SSF53474">
    <property type="entry name" value="alpha/beta-Hydrolases"/>
    <property type="match status" value="1"/>
</dbReference>
<dbReference type="PANTHER" id="PTHR33630:SF9">
    <property type="entry name" value="CUTINASE 4"/>
    <property type="match status" value="1"/>
</dbReference>
<keyword evidence="4" id="KW-1015">Disulfide bond</keyword>
<dbReference type="KEGG" id="ntp:CRH09_15380"/>
<dbReference type="SMART" id="SM01110">
    <property type="entry name" value="Cutinase"/>
    <property type="match status" value="1"/>
</dbReference>
<evidence type="ECO:0000256" key="4">
    <source>
        <dbReference type="ARBA" id="ARBA00023157"/>
    </source>
</evidence>
<reference evidence="7 8" key="1">
    <citation type="submission" date="2017-10" db="EMBL/GenBank/DDBJ databases">
        <title>Comparative genomics between pathogenic Norcardia.</title>
        <authorList>
            <person name="Zeng L."/>
        </authorList>
    </citation>
    <scope>NUCLEOTIDE SEQUENCE [LARGE SCALE GENOMIC DNA]</scope>
    <source>
        <strain evidence="7 8">NC_YFY_NT001</strain>
    </source>
</reference>
<dbReference type="InterPro" id="IPR029058">
    <property type="entry name" value="AB_hydrolase_fold"/>
</dbReference>
<evidence type="ECO:0000313" key="7">
    <source>
        <dbReference type="EMBL" id="ATL67374.1"/>
    </source>
</evidence>